<dbReference type="InterPro" id="IPR023346">
    <property type="entry name" value="Lysozyme-like_dom_sf"/>
</dbReference>
<comment type="caution">
    <text evidence="1">The sequence shown here is derived from an EMBL/GenBank/DDBJ whole genome shotgun (WGS) entry which is preliminary data.</text>
</comment>
<evidence type="ECO:0000313" key="1">
    <source>
        <dbReference type="EMBL" id="OXC74399.1"/>
    </source>
</evidence>
<dbReference type="Proteomes" id="UP000214720">
    <property type="component" value="Unassembled WGS sequence"/>
</dbReference>
<proteinExistence type="predicted"/>
<sequence>MGWTKVSEGAGALSDDGLCDAKVILDLLQEANSADAPKAGADQDRLAAYLRDHEDVRQKLRGLICEAPTEWDKSTNHKRFDRLIEVGEHYAGNPDGLQKFIEFVEGFQFWDKTGLPTKVWHFHPLSFVAQFKRCGWLSKRELVRATKKSIRNEKGNQEDELTWQTVIDRLSAGNSVRPSDIALYINKMMRKYGIVTALRRAHLFGQVAAETGRWRAMVEAGDDDYFEKYEPRTDQGEKLGNSMRGDGRRFKGRGLIQLTGRYSYAGYGKFCARDFLGDASSLVLQNDGFSTCDASGYYWASKQKYIYDSKKKLIANGEQGINYWADRGASEGDIAEVTKRINPGLNHFYIRKQCFNHALNVFGDMTIISIDFDAITESV</sequence>
<dbReference type="Gene3D" id="1.10.530.10">
    <property type="match status" value="1"/>
</dbReference>
<keyword evidence="1" id="KW-0808">Transferase</keyword>
<dbReference type="AlphaFoldDB" id="A0A226WU69"/>
<evidence type="ECO:0000313" key="2">
    <source>
        <dbReference type="Proteomes" id="UP000214720"/>
    </source>
</evidence>
<dbReference type="SUPFAM" id="SSF53955">
    <property type="entry name" value="Lysozyme-like"/>
    <property type="match status" value="1"/>
</dbReference>
<accession>A0A226WU69</accession>
<gene>
    <name evidence="1" type="ORF">BSU04_32060</name>
</gene>
<dbReference type="EMBL" id="MTHB01000217">
    <property type="protein sequence ID" value="OXC74399.1"/>
    <property type="molecule type" value="Genomic_DNA"/>
</dbReference>
<organism evidence="1 2">
    <name type="scientific">Caballeronia sordidicola</name>
    <name type="common">Burkholderia sordidicola</name>
    <dbReference type="NCBI Taxonomy" id="196367"/>
    <lineage>
        <taxon>Bacteria</taxon>
        <taxon>Pseudomonadati</taxon>
        <taxon>Pseudomonadota</taxon>
        <taxon>Betaproteobacteria</taxon>
        <taxon>Burkholderiales</taxon>
        <taxon>Burkholderiaceae</taxon>
        <taxon>Caballeronia</taxon>
    </lineage>
</organism>
<reference evidence="2" key="1">
    <citation type="submission" date="2017-01" db="EMBL/GenBank/DDBJ databases">
        <title>Genome Analysis of Deinococcus marmoris KOPRI26562.</title>
        <authorList>
            <person name="Kim J.H."/>
            <person name="Oh H.-M."/>
        </authorList>
    </citation>
    <scope>NUCLEOTIDE SEQUENCE [LARGE SCALE GENOMIC DNA]</scope>
    <source>
        <strain evidence="2">PAMC 26633</strain>
    </source>
</reference>
<dbReference type="GO" id="GO:0016301">
    <property type="term" value="F:kinase activity"/>
    <property type="evidence" value="ECO:0007669"/>
    <property type="project" value="UniProtKB-KW"/>
</dbReference>
<protein>
    <submittedName>
        <fullName evidence="1">Kinase</fullName>
    </submittedName>
</protein>
<keyword evidence="1" id="KW-0418">Kinase</keyword>
<name>A0A226WU69_CABSO</name>